<evidence type="ECO:0000256" key="11">
    <source>
        <dbReference type="ARBA" id="ARBA00033158"/>
    </source>
</evidence>
<protein>
    <recommendedName>
        <fullName evidence="3">Cell division protein ZapA</fullName>
    </recommendedName>
    <alternativeName>
        <fullName evidence="11">Z ring-associated protein ZapA</fullName>
    </alternativeName>
</protein>
<proteinExistence type="inferred from homology"/>
<comment type="similarity">
    <text evidence="2">Belongs to the ZapA family. Type 1 subfamily.</text>
</comment>
<keyword evidence="7" id="KW-0717">Septation</keyword>
<dbReference type="PANTHER" id="PTHR34981">
    <property type="entry name" value="CELL DIVISION PROTEIN ZAPA"/>
    <property type="match status" value="1"/>
</dbReference>
<dbReference type="InterPro" id="IPR036192">
    <property type="entry name" value="Cell_div_ZapA-like_sf"/>
</dbReference>
<evidence type="ECO:0000256" key="8">
    <source>
        <dbReference type="ARBA" id="ARBA00023306"/>
    </source>
</evidence>
<dbReference type="RefSeq" id="WP_011630272.1">
    <property type="nucleotide sequence ID" value="NC_008340.1"/>
</dbReference>
<evidence type="ECO:0000256" key="5">
    <source>
        <dbReference type="ARBA" id="ARBA00022618"/>
    </source>
</evidence>
<gene>
    <name evidence="13" type="ordered locus">Mlg_2539</name>
</gene>
<keyword evidence="4" id="KW-0963">Cytoplasm</keyword>
<sequence length="94" mass="10804">MTEPVKIQILDKEYMIACPEDEKQGLLQSADYLHRKMKEIRDRGKVLGTDRIAVMAALNITYELLEARQENASMEDVRRRLRALDARIAEATGE</sequence>
<keyword evidence="14" id="KW-1185">Reference proteome</keyword>
<dbReference type="Gene3D" id="1.20.5.50">
    <property type="match status" value="1"/>
</dbReference>
<dbReference type="eggNOG" id="COG3027">
    <property type="taxonomic scope" value="Bacteria"/>
</dbReference>
<comment type="function">
    <text evidence="9">Activator of cell division through the inhibition of FtsZ GTPase activity, therefore promoting FtsZ assembly into bundles of protofilaments necessary for the formation of the division Z ring. It is recruited early at mid-cell but it is not essential for cell division.</text>
</comment>
<evidence type="ECO:0000256" key="1">
    <source>
        <dbReference type="ARBA" id="ARBA00004496"/>
    </source>
</evidence>
<evidence type="ECO:0000313" key="13">
    <source>
        <dbReference type="EMBL" id="ABI57879.1"/>
    </source>
</evidence>
<feature type="coiled-coil region" evidence="12">
    <location>
        <begin position="55"/>
        <end position="94"/>
    </location>
</feature>
<dbReference type="GO" id="GO:0043093">
    <property type="term" value="P:FtsZ-dependent cytokinesis"/>
    <property type="evidence" value="ECO:0007669"/>
    <property type="project" value="TreeGrafter"/>
</dbReference>
<evidence type="ECO:0000313" key="14">
    <source>
        <dbReference type="Proteomes" id="UP000001962"/>
    </source>
</evidence>
<dbReference type="GO" id="GO:0000917">
    <property type="term" value="P:division septum assembly"/>
    <property type="evidence" value="ECO:0007669"/>
    <property type="project" value="UniProtKB-KW"/>
</dbReference>
<dbReference type="PANTHER" id="PTHR34981:SF1">
    <property type="entry name" value="CELL DIVISION PROTEIN ZAPA"/>
    <property type="match status" value="1"/>
</dbReference>
<keyword evidence="8" id="KW-0131">Cell cycle</keyword>
<dbReference type="GO" id="GO:0030428">
    <property type="term" value="C:cell septum"/>
    <property type="evidence" value="ECO:0007669"/>
    <property type="project" value="TreeGrafter"/>
</dbReference>
<dbReference type="InterPro" id="IPR042233">
    <property type="entry name" value="Cell_div_ZapA_N"/>
</dbReference>
<organism evidence="13 14">
    <name type="scientific">Alkalilimnicola ehrlichii (strain ATCC BAA-1101 / DSM 17681 / MLHE-1)</name>
    <dbReference type="NCBI Taxonomy" id="187272"/>
    <lineage>
        <taxon>Bacteria</taxon>
        <taxon>Pseudomonadati</taxon>
        <taxon>Pseudomonadota</taxon>
        <taxon>Gammaproteobacteria</taxon>
        <taxon>Chromatiales</taxon>
        <taxon>Ectothiorhodospiraceae</taxon>
        <taxon>Alkalilimnicola</taxon>
    </lineage>
</organism>
<reference evidence="14" key="1">
    <citation type="submission" date="2006-08" db="EMBL/GenBank/DDBJ databases">
        <title>Complete sequence of Alkalilimnicola ehrilichei MLHE-1.</title>
        <authorList>
            <person name="Copeland A."/>
            <person name="Lucas S."/>
            <person name="Lapidus A."/>
            <person name="Barry K."/>
            <person name="Detter J.C."/>
            <person name="Glavina del Rio T."/>
            <person name="Hammon N."/>
            <person name="Israni S."/>
            <person name="Dalin E."/>
            <person name="Tice H."/>
            <person name="Pitluck S."/>
            <person name="Sims D."/>
            <person name="Brettin T."/>
            <person name="Bruce D."/>
            <person name="Han C."/>
            <person name="Tapia R."/>
            <person name="Gilna P."/>
            <person name="Schmutz J."/>
            <person name="Larimer F."/>
            <person name="Land M."/>
            <person name="Hauser L."/>
            <person name="Kyrpides N."/>
            <person name="Mikhailova N."/>
            <person name="Oremland R.S."/>
            <person name="Hoeft S.E."/>
            <person name="Switzer-Blum J."/>
            <person name="Kulp T."/>
            <person name="King G."/>
            <person name="Tabita R."/>
            <person name="Witte B."/>
            <person name="Santini J.M."/>
            <person name="Basu P."/>
            <person name="Hollibaugh J.T."/>
            <person name="Xie G."/>
            <person name="Stolz J.F."/>
            <person name="Richardson P."/>
        </authorList>
    </citation>
    <scope>NUCLEOTIDE SEQUENCE [LARGE SCALE GENOMIC DNA]</scope>
    <source>
        <strain evidence="14">ATCC BAA-1101 / DSM 17681 / MLHE-1</strain>
    </source>
</reference>
<evidence type="ECO:0000256" key="6">
    <source>
        <dbReference type="ARBA" id="ARBA00023054"/>
    </source>
</evidence>
<accession>Q0A5K8</accession>
<comment type="subcellular location">
    <subcellularLocation>
        <location evidence="1">Cytoplasm</location>
    </subcellularLocation>
</comment>
<dbReference type="GO" id="GO:0005829">
    <property type="term" value="C:cytosol"/>
    <property type="evidence" value="ECO:0007669"/>
    <property type="project" value="TreeGrafter"/>
</dbReference>
<dbReference type="Pfam" id="PF05164">
    <property type="entry name" value="ZapA"/>
    <property type="match status" value="1"/>
</dbReference>
<dbReference type="GO" id="GO:0000921">
    <property type="term" value="P:septin ring assembly"/>
    <property type="evidence" value="ECO:0007669"/>
    <property type="project" value="TreeGrafter"/>
</dbReference>
<dbReference type="InterPro" id="IPR007838">
    <property type="entry name" value="Cell_div_ZapA-like"/>
</dbReference>
<dbReference type="Proteomes" id="UP000001962">
    <property type="component" value="Chromosome"/>
</dbReference>
<evidence type="ECO:0000256" key="10">
    <source>
        <dbReference type="ARBA" id="ARBA00026068"/>
    </source>
</evidence>
<evidence type="ECO:0000256" key="7">
    <source>
        <dbReference type="ARBA" id="ARBA00023210"/>
    </source>
</evidence>
<keyword evidence="6 12" id="KW-0175">Coiled coil</keyword>
<dbReference type="AlphaFoldDB" id="Q0A5K8"/>
<dbReference type="EMBL" id="CP000453">
    <property type="protein sequence ID" value="ABI57879.1"/>
    <property type="molecule type" value="Genomic_DNA"/>
</dbReference>
<dbReference type="HOGENOM" id="CLU_116623_2_1_6"/>
<name>Q0A5K8_ALKEH</name>
<evidence type="ECO:0000256" key="4">
    <source>
        <dbReference type="ARBA" id="ARBA00022490"/>
    </source>
</evidence>
<dbReference type="KEGG" id="aeh:Mlg_2539"/>
<evidence type="ECO:0000256" key="2">
    <source>
        <dbReference type="ARBA" id="ARBA00010074"/>
    </source>
</evidence>
<dbReference type="SUPFAM" id="SSF102829">
    <property type="entry name" value="Cell division protein ZapA-like"/>
    <property type="match status" value="1"/>
</dbReference>
<dbReference type="OrthoDB" id="5772359at2"/>
<dbReference type="Gene3D" id="3.30.160.880">
    <property type="entry name" value="Cell division protein ZapA protomer, N-terminal domain"/>
    <property type="match status" value="1"/>
</dbReference>
<evidence type="ECO:0000256" key="9">
    <source>
        <dbReference type="ARBA" id="ARBA00024910"/>
    </source>
</evidence>
<comment type="subunit">
    <text evidence="10">Homodimer. Interacts with FtsZ.</text>
</comment>
<evidence type="ECO:0000256" key="12">
    <source>
        <dbReference type="SAM" id="Coils"/>
    </source>
</evidence>
<keyword evidence="5 13" id="KW-0132">Cell division</keyword>
<dbReference type="GO" id="GO:0032153">
    <property type="term" value="C:cell division site"/>
    <property type="evidence" value="ECO:0007669"/>
    <property type="project" value="TreeGrafter"/>
</dbReference>
<evidence type="ECO:0000256" key="3">
    <source>
        <dbReference type="ARBA" id="ARBA00015195"/>
    </source>
</evidence>